<name>A0A4Z0RWA4_WEICO</name>
<keyword evidence="1" id="KW-0812">Transmembrane</keyword>
<accession>A0A4Z0RWA4</accession>
<feature type="transmembrane region" description="Helical" evidence="1">
    <location>
        <begin position="45"/>
        <end position="66"/>
    </location>
</feature>
<proteinExistence type="predicted"/>
<gene>
    <name evidence="2" type="ORF">C6P11_05600</name>
</gene>
<feature type="transmembrane region" description="Helical" evidence="1">
    <location>
        <begin position="86"/>
        <end position="108"/>
    </location>
</feature>
<evidence type="ECO:0000313" key="3">
    <source>
        <dbReference type="Proteomes" id="UP000297646"/>
    </source>
</evidence>
<feature type="transmembrane region" description="Helical" evidence="1">
    <location>
        <begin position="20"/>
        <end position="38"/>
    </location>
</feature>
<sequence>MLSFKHLTTNFMVRRLLIDHTLLFPRLIWLFAPMVLVVNGFSPAMLALIYIAMYLMYVFAGAIYFLLAQVYLRPFPEAFACYVKTWYVTLLLPAYKFLLSWVLLLALLNRSKSRKWQGRGIRDELSAIRETIRRDTKHIIKSEESK</sequence>
<dbReference type="Proteomes" id="UP000297646">
    <property type="component" value="Unassembled WGS sequence"/>
</dbReference>
<protein>
    <recommendedName>
        <fullName evidence="4">Glycosyl transferase</fullName>
    </recommendedName>
</protein>
<organism evidence="2 3">
    <name type="scientific">Weissella confusa</name>
    <name type="common">Lactobacillus confusus</name>
    <dbReference type="NCBI Taxonomy" id="1583"/>
    <lineage>
        <taxon>Bacteria</taxon>
        <taxon>Bacillati</taxon>
        <taxon>Bacillota</taxon>
        <taxon>Bacilli</taxon>
        <taxon>Lactobacillales</taxon>
        <taxon>Lactobacillaceae</taxon>
        <taxon>Weissella</taxon>
    </lineage>
</organism>
<dbReference type="EMBL" id="PVSN01000036">
    <property type="protein sequence ID" value="TGE72782.1"/>
    <property type="molecule type" value="Genomic_DNA"/>
</dbReference>
<comment type="caution">
    <text evidence="2">The sequence shown here is derived from an EMBL/GenBank/DDBJ whole genome shotgun (WGS) entry which is preliminary data.</text>
</comment>
<reference evidence="2 3" key="1">
    <citation type="submission" date="2018-03" db="EMBL/GenBank/DDBJ databases">
        <title>Genome sequencing of Weissella confusa isolates.</title>
        <authorList>
            <person name="Kajala I."/>
            <person name="Baruah R."/>
            <person name="Bergsveinson J."/>
            <person name="Juvonen R."/>
            <person name="Ziola B."/>
        </authorList>
    </citation>
    <scope>NUCLEOTIDE SEQUENCE [LARGE SCALE GENOMIC DNA]</scope>
    <source>
        <strain evidence="2 3">VTT E-062653</strain>
    </source>
</reference>
<evidence type="ECO:0000256" key="1">
    <source>
        <dbReference type="SAM" id="Phobius"/>
    </source>
</evidence>
<evidence type="ECO:0008006" key="4">
    <source>
        <dbReference type="Google" id="ProtNLM"/>
    </source>
</evidence>
<keyword evidence="1" id="KW-1133">Transmembrane helix</keyword>
<keyword evidence="1" id="KW-0472">Membrane</keyword>
<dbReference type="AlphaFoldDB" id="A0A4Z0RWA4"/>
<evidence type="ECO:0000313" key="2">
    <source>
        <dbReference type="EMBL" id="TGE72782.1"/>
    </source>
</evidence>